<keyword evidence="8" id="KW-1185">Reference proteome</keyword>
<dbReference type="SUPFAM" id="SSF56954">
    <property type="entry name" value="Outer membrane efflux proteins (OEP)"/>
    <property type="match status" value="1"/>
</dbReference>
<organism evidence="7 8">
    <name type="scientific">Paraprevotella xylaniphila YIT 11841</name>
    <dbReference type="NCBI Taxonomy" id="762982"/>
    <lineage>
        <taxon>Bacteria</taxon>
        <taxon>Pseudomonadati</taxon>
        <taxon>Bacteroidota</taxon>
        <taxon>Bacteroidia</taxon>
        <taxon>Bacteroidales</taxon>
        <taxon>Prevotellaceae</taxon>
        <taxon>Paraprevotella</taxon>
    </lineage>
</organism>
<accession>F3QS85</accession>
<comment type="subcellular location">
    <subcellularLocation>
        <location evidence="1">Cell outer membrane</location>
    </subcellularLocation>
</comment>
<dbReference type="eggNOG" id="COG1538">
    <property type="taxonomic scope" value="Bacteria"/>
</dbReference>
<evidence type="ECO:0000256" key="5">
    <source>
        <dbReference type="ARBA" id="ARBA00023237"/>
    </source>
</evidence>
<keyword evidence="3" id="KW-0812">Transmembrane</keyword>
<name>F3QS85_9BACT</name>
<evidence type="ECO:0000256" key="1">
    <source>
        <dbReference type="ARBA" id="ARBA00004442"/>
    </source>
</evidence>
<evidence type="ECO:0000313" key="8">
    <source>
        <dbReference type="Proteomes" id="UP000005546"/>
    </source>
</evidence>
<proteinExistence type="predicted"/>
<evidence type="ECO:0000313" key="7">
    <source>
        <dbReference type="EMBL" id="EGG55648.1"/>
    </source>
</evidence>
<dbReference type="PANTHER" id="PTHR30026">
    <property type="entry name" value="OUTER MEMBRANE PROTEIN TOLC"/>
    <property type="match status" value="1"/>
</dbReference>
<dbReference type="STRING" id="762982.HMPREF9442_01042"/>
<dbReference type="Proteomes" id="UP000005546">
    <property type="component" value="Unassembled WGS sequence"/>
</dbReference>
<dbReference type="EMBL" id="AFBR01000024">
    <property type="protein sequence ID" value="EGG55648.1"/>
    <property type="molecule type" value="Genomic_DNA"/>
</dbReference>
<dbReference type="PANTHER" id="PTHR30026:SF20">
    <property type="entry name" value="OUTER MEMBRANE PROTEIN TOLC"/>
    <property type="match status" value="1"/>
</dbReference>
<keyword evidence="6" id="KW-0732">Signal</keyword>
<dbReference type="GO" id="GO:0009279">
    <property type="term" value="C:cell outer membrane"/>
    <property type="evidence" value="ECO:0007669"/>
    <property type="project" value="UniProtKB-SubCell"/>
</dbReference>
<evidence type="ECO:0000256" key="6">
    <source>
        <dbReference type="SAM" id="SignalP"/>
    </source>
</evidence>
<keyword evidence="2" id="KW-1134">Transmembrane beta strand</keyword>
<evidence type="ECO:0000256" key="4">
    <source>
        <dbReference type="ARBA" id="ARBA00023136"/>
    </source>
</evidence>
<evidence type="ECO:0008006" key="9">
    <source>
        <dbReference type="Google" id="ProtNLM"/>
    </source>
</evidence>
<dbReference type="GO" id="GO:0015562">
    <property type="term" value="F:efflux transmembrane transporter activity"/>
    <property type="evidence" value="ECO:0007669"/>
    <property type="project" value="InterPro"/>
</dbReference>
<dbReference type="AlphaFoldDB" id="F3QS85"/>
<feature type="signal peptide" evidence="6">
    <location>
        <begin position="1"/>
        <end position="23"/>
    </location>
</feature>
<keyword evidence="4" id="KW-0472">Membrane</keyword>
<dbReference type="Gene3D" id="1.20.1600.10">
    <property type="entry name" value="Outer membrane efflux proteins (OEP)"/>
    <property type="match status" value="1"/>
</dbReference>
<reference evidence="7 8" key="1">
    <citation type="submission" date="2011-02" db="EMBL/GenBank/DDBJ databases">
        <authorList>
            <person name="Weinstock G."/>
            <person name="Sodergren E."/>
            <person name="Clifton S."/>
            <person name="Fulton L."/>
            <person name="Fulton B."/>
            <person name="Courtney L."/>
            <person name="Fronick C."/>
            <person name="Harrison M."/>
            <person name="Strong C."/>
            <person name="Farmer C."/>
            <person name="Delahaunty K."/>
            <person name="Markovic C."/>
            <person name="Hall O."/>
            <person name="Minx P."/>
            <person name="Tomlinson C."/>
            <person name="Mitreva M."/>
            <person name="Hou S."/>
            <person name="Chen J."/>
            <person name="Wollam A."/>
            <person name="Pepin K.H."/>
            <person name="Johnson M."/>
            <person name="Bhonagiri V."/>
            <person name="Zhang X."/>
            <person name="Suruliraj S."/>
            <person name="Warren W."/>
            <person name="Chinwalla A."/>
            <person name="Mardis E.R."/>
            <person name="Wilson R.K."/>
        </authorList>
    </citation>
    <scope>NUCLEOTIDE SEQUENCE [LARGE SCALE GENOMIC DNA]</scope>
    <source>
        <strain evidence="7 8">YIT 11841</strain>
    </source>
</reference>
<dbReference type="GO" id="GO:1990281">
    <property type="term" value="C:efflux pump complex"/>
    <property type="evidence" value="ECO:0007669"/>
    <property type="project" value="TreeGrafter"/>
</dbReference>
<evidence type="ECO:0000256" key="3">
    <source>
        <dbReference type="ARBA" id="ARBA00022692"/>
    </source>
</evidence>
<evidence type="ECO:0000256" key="2">
    <source>
        <dbReference type="ARBA" id="ARBA00022452"/>
    </source>
</evidence>
<dbReference type="HOGENOM" id="CLU_044831_0_0_10"/>
<keyword evidence="5" id="KW-0998">Cell outer membrane</keyword>
<protein>
    <recommendedName>
        <fullName evidence="9">Outer membrane efflux protein</fullName>
    </recommendedName>
</protein>
<dbReference type="InterPro" id="IPR051906">
    <property type="entry name" value="TolC-like"/>
</dbReference>
<dbReference type="RefSeq" id="WP_008625812.1">
    <property type="nucleotide sequence ID" value="NZ_GL883827.1"/>
</dbReference>
<sequence>MKKGWKYVGGMACWMASAINLSAIELNLPQAIRLANDSSIEAFRSQNLYLSKFWEYRNYRARRLPSLTLNMVPMQYNRDIVKRYVSDLDRDVYRTQQSLYSYGNLSVTQNLDWTGGTFYIDSEIGFFRNFGQITTNQFSTVPIRVGYSQSLVGYNPFKWERRIEPVKFELAQKELIYNMEGVAVSVVSYFFNLALAVADCEQAEKYEEVCQKLYEDGLEKVKQHALSKTELLTLELALIEAKNACITYENTRSKAAFALAAYLNLPQGEDVRIQVPEGIPVDFIFREKALYYMRENHPVYREQQQKIIEAQQNVDKTWKERFMEANIDLSVGFNQVADEIGSAYRRPMQQDMVSVGVKIPLVDWGIRKGNYKMAQNNLKVVKRCTAGGVGCGRRNYFNRE</sequence>
<feature type="chain" id="PRO_5003306208" description="Outer membrane efflux protein" evidence="6">
    <location>
        <begin position="24"/>
        <end position="400"/>
    </location>
</feature>
<dbReference type="GO" id="GO:0015288">
    <property type="term" value="F:porin activity"/>
    <property type="evidence" value="ECO:0007669"/>
    <property type="project" value="TreeGrafter"/>
</dbReference>
<gene>
    <name evidence="7" type="ORF">HMPREF9442_01042</name>
</gene>
<comment type="caution">
    <text evidence="7">The sequence shown here is derived from an EMBL/GenBank/DDBJ whole genome shotgun (WGS) entry which is preliminary data.</text>
</comment>